<comment type="similarity">
    <text evidence="1">Belongs to the helicase family.</text>
</comment>
<feature type="domain" description="DNA helicase Pif1-like DEAD-box helicase" evidence="2">
    <location>
        <begin position="584"/>
        <end position="686"/>
    </location>
</feature>
<keyword evidence="1" id="KW-0347">Helicase</keyword>
<sequence length="867" mass="98296">MKLIVIGGIAGGATVAEAIGGTSVADEAPATTDGAVTAAAVAAPAGATTGVCGVGGVPDGVSIGEMDMLVFKDGPRRGKGGILPRHLHDFWGSGCLRGLFQKDCNHQAGDREMERYFQCICFGKEVEENFEVKSMFYSETGGHVLTPDFDTIVLSKDFPGSDHDVQSRFMDAMTLVARYDKPDYFMTMTCNPYWDEIMVELLPRQTPQDHPILLPEWASRHVAAWAHVTEFQKRGLPHEHFLLVMEAGSKLKSPDDYDRYILAEITNPNKYPQLHQLVVKYMMHSPCGTLNKYCPCMFNETTQQDKDTYPIYRRRDDGKKVKVRGKELDNMWVVPYNLVLLMRYNCHINIEICSSIKSVKYLYKYIYKGHDRASFTIDAKGNEHMVINEIKQYRDARMITAIEEMQVHLPDLPMVAYKSTNNLKDVLLCQKSQRPMLTEYFKMNATNPNAHQYQYKEFAEYFTWNKSGKYWKPRFAKKTDFRLVLLNLVRGATSYENLKTWHGITNETFRAATEAMGFVDTNKSLGQCLIECAMVRFPSSLCRIFATIMVFYECTNICHLWDKHYESLAEDFQCANDNNTMVEASFEEILDHVIKGKGQIFFVDSPGGTSKTYLYKALLVKVHSMDLIAIATATSGIAASIMPGGRTAHSRFKIPIKLSENTMCSFTKQSGTTELLRRASMIIWDRCTQPFGGKVMLVGGDFREVLPVVAHGTRAQITNVTLLRSYIWQSVRRIRLTQNMRAQSDTWFADYLLRIDNGTEETFGDDYSYMRERAILSTRNEHVDAVNALMIDRFPGSKQVCYNFDSVEDGPWNNYPLDFLNSITPNGLPPHELTIKKNCPVILLRNLDPHNGLCKGTRSIFIYASGL</sequence>
<keyword evidence="1" id="KW-0234">DNA repair</keyword>
<dbReference type="PANTHER" id="PTHR10492:SF94">
    <property type="entry name" value="ATP-DEPENDENT DNA HELICASE"/>
    <property type="match status" value="1"/>
</dbReference>
<keyword evidence="1" id="KW-0227">DNA damage</keyword>
<reference evidence="5" key="1">
    <citation type="journal article" date="2012" name="Nat. Biotechnol.">
        <title>Reference genome sequence of the model plant Setaria.</title>
        <authorList>
            <person name="Bennetzen J.L."/>
            <person name="Schmutz J."/>
            <person name="Wang H."/>
            <person name="Percifield R."/>
            <person name="Hawkins J."/>
            <person name="Pontaroli A.C."/>
            <person name="Estep M."/>
            <person name="Feng L."/>
            <person name="Vaughn J.N."/>
            <person name="Grimwood J."/>
            <person name="Jenkins J."/>
            <person name="Barry K."/>
            <person name="Lindquist E."/>
            <person name="Hellsten U."/>
            <person name="Deshpande S."/>
            <person name="Wang X."/>
            <person name="Wu X."/>
            <person name="Mitros T."/>
            <person name="Triplett J."/>
            <person name="Yang X."/>
            <person name="Ye C.Y."/>
            <person name="Mauro-Herrera M."/>
            <person name="Wang L."/>
            <person name="Li P."/>
            <person name="Sharma M."/>
            <person name="Sharma R."/>
            <person name="Ronald P.C."/>
            <person name="Panaud O."/>
            <person name="Kellogg E.A."/>
            <person name="Brutnell T.P."/>
            <person name="Doust A.N."/>
            <person name="Tuskan G.A."/>
            <person name="Rokhsar D."/>
            <person name="Devos K.M."/>
        </authorList>
    </citation>
    <scope>NUCLEOTIDE SEQUENCE [LARGE SCALE GENOMIC DNA]</scope>
    <source>
        <strain evidence="5">Yugu1</strain>
    </source>
</reference>
<dbReference type="OrthoDB" id="8121869at2759"/>
<dbReference type="InterPro" id="IPR010285">
    <property type="entry name" value="DNA_helicase_pif1-like_DEAD"/>
</dbReference>
<dbReference type="InterPro" id="IPR025476">
    <property type="entry name" value="Helitron_helicase-like"/>
</dbReference>
<comment type="catalytic activity">
    <reaction evidence="1">
        <text>ATP + H2O = ADP + phosphate + H(+)</text>
        <dbReference type="Rhea" id="RHEA:13065"/>
        <dbReference type="ChEBI" id="CHEBI:15377"/>
        <dbReference type="ChEBI" id="CHEBI:15378"/>
        <dbReference type="ChEBI" id="CHEBI:30616"/>
        <dbReference type="ChEBI" id="CHEBI:43474"/>
        <dbReference type="ChEBI" id="CHEBI:456216"/>
        <dbReference type="EC" id="5.6.2.3"/>
    </reaction>
</comment>
<dbReference type="GO" id="GO:0006310">
    <property type="term" value="P:DNA recombination"/>
    <property type="evidence" value="ECO:0007669"/>
    <property type="project" value="UniProtKB-KW"/>
</dbReference>
<protein>
    <recommendedName>
        <fullName evidence="1">ATP-dependent DNA helicase</fullName>
        <ecNumber evidence="1">5.6.2.3</ecNumber>
    </recommendedName>
</protein>
<feature type="domain" description="Helitron helicase-like" evidence="3">
    <location>
        <begin position="151"/>
        <end position="243"/>
    </location>
</feature>
<keyword evidence="1" id="KW-0067">ATP-binding</keyword>
<proteinExistence type="inferred from homology"/>
<keyword evidence="1" id="KW-0378">Hydrolase</keyword>
<keyword evidence="1" id="KW-0547">Nucleotide-binding</keyword>
<evidence type="ECO:0000256" key="1">
    <source>
        <dbReference type="RuleBase" id="RU363044"/>
    </source>
</evidence>
<dbReference type="EMBL" id="CM003530">
    <property type="protein sequence ID" value="RCV17325.1"/>
    <property type="molecule type" value="Genomic_DNA"/>
</dbReference>
<organism evidence="5">
    <name type="scientific">Setaria italica</name>
    <name type="common">Foxtail millet</name>
    <name type="synonym">Panicum italicum</name>
    <dbReference type="NCBI Taxonomy" id="4555"/>
    <lineage>
        <taxon>Eukaryota</taxon>
        <taxon>Viridiplantae</taxon>
        <taxon>Streptophyta</taxon>
        <taxon>Embryophyta</taxon>
        <taxon>Tracheophyta</taxon>
        <taxon>Spermatophyta</taxon>
        <taxon>Magnoliopsida</taxon>
        <taxon>Liliopsida</taxon>
        <taxon>Poales</taxon>
        <taxon>Poaceae</taxon>
        <taxon>PACMAD clade</taxon>
        <taxon>Panicoideae</taxon>
        <taxon>Panicodae</taxon>
        <taxon>Paniceae</taxon>
        <taxon>Cenchrinae</taxon>
        <taxon>Setaria</taxon>
    </lineage>
</organism>
<accession>A0A368QH68</accession>
<evidence type="ECO:0000313" key="5">
    <source>
        <dbReference type="EMBL" id="RCV17325.1"/>
    </source>
</evidence>
<dbReference type="GO" id="GO:0005524">
    <property type="term" value="F:ATP binding"/>
    <property type="evidence" value="ECO:0007669"/>
    <property type="project" value="UniProtKB-KW"/>
</dbReference>
<dbReference type="InterPro" id="IPR027417">
    <property type="entry name" value="P-loop_NTPase"/>
</dbReference>
<dbReference type="AlphaFoldDB" id="A0A368QH68"/>
<evidence type="ECO:0000259" key="3">
    <source>
        <dbReference type="Pfam" id="PF14214"/>
    </source>
</evidence>
<evidence type="ECO:0000259" key="2">
    <source>
        <dbReference type="Pfam" id="PF05970"/>
    </source>
</evidence>
<reference evidence="5" key="2">
    <citation type="submission" date="2015-07" db="EMBL/GenBank/DDBJ databases">
        <authorList>
            <person name="Noorani M."/>
        </authorList>
    </citation>
    <scope>NUCLEOTIDE SEQUENCE</scope>
    <source>
        <strain evidence="5">Yugu1</strain>
    </source>
</reference>
<dbReference type="Gene3D" id="3.40.50.300">
    <property type="entry name" value="P-loop containing nucleotide triphosphate hydrolases"/>
    <property type="match status" value="1"/>
</dbReference>
<dbReference type="STRING" id="4555.A0A368QH68"/>
<dbReference type="InterPro" id="IPR049163">
    <property type="entry name" value="Pif1-like_2B_dom"/>
</dbReference>
<dbReference type="GO" id="GO:0043139">
    <property type="term" value="F:5'-3' DNA helicase activity"/>
    <property type="evidence" value="ECO:0007669"/>
    <property type="project" value="UniProtKB-EC"/>
</dbReference>
<evidence type="ECO:0000259" key="4">
    <source>
        <dbReference type="Pfam" id="PF21530"/>
    </source>
</evidence>
<dbReference type="SUPFAM" id="SSF52540">
    <property type="entry name" value="P-loop containing nucleoside triphosphate hydrolases"/>
    <property type="match status" value="1"/>
</dbReference>
<dbReference type="Pfam" id="PF05970">
    <property type="entry name" value="PIF1"/>
    <property type="match status" value="2"/>
</dbReference>
<dbReference type="GO" id="GO:0000723">
    <property type="term" value="P:telomere maintenance"/>
    <property type="evidence" value="ECO:0007669"/>
    <property type="project" value="InterPro"/>
</dbReference>
<dbReference type="PANTHER" id="PTHR10492">
    <property type="match status" value="1"/>
</dbReference>
<feature type="domain" description="DNA helicase Pif1-like 2B" evidence="4">
    <location>
        <begin position="818"/>
        <end position="860"/>
    </location>
</feature>
<dbReference type="Pfam" id="PF21530">
    <property type="entry name" value="Pif1_2B_dom"/>
    <property type="match status" value="1"/>
</dbReference>
<name>A0A368QH68_SETIT</name>
<dbReference type="GO" id="GO:0016887">
    <property type="term" value="F:ATP hydrolysis activity"/>
    <property type="evidence" value="ECO:0007669"/>
    <property type="project" value="RHEA"/>
</dbReference>
<dbReference type="EC" id="5.6.2.3" evidence="1"/>
<dbReference type="Pfam" id="PF14214">
    <property type="entry name" value="Helitron_like_N"/>
    <property type="match status" value="1"/>
</dbReference>
<dbReference type="GO" id="GO:0006281">
    <property type="term" value="P:DNA repair"/>
    <property type="evidence" value="ECO:0007669"/>
    <property type="project" value="UniProtKB-KW"/>
</dbReference>
<feature type="domain" description="DNA helicase Pif1-like DEAD-box helicase" evidence="2">
    <location>
        <begin position="688"/>
        <end position="760"/>
    </location>
</feature>
<keyword evidence="1" id="KW-0233">DNA recombination</keyword>
<comment type="cofactor">
    <cofactor evidence="1">
        <name>Mg(2+)</name>
        <dbReference type="ChEBI" id="CHEBI:18420"/>
    </cofactor>
</comment>
<gene>
    <name evidence="5" type="ORF">SETIT_3G211200v2</name>
</gene>